<evidence type="ECO:0000313" key="3">
    <source>
        <dbReference type="Proteomes" id="UP000531594"/>
    </source>
</evidence>
<keyword evidence="1" id="KW-0812">Transmembrane</keyword>
<dbReference type="AlphaFoldDB" id="A0A7X0HPU1"/>
<evidence type="ECO:0000313" key="2">
    <source>
        <dbReference type="EMBL" id="MBB6444709.1"/>
    </source>
</evidence>
<gene>
    <name evidence="2" type="ORF">HNR53_001318</name>
</gene>
<protein>
    <recommendedName>
        <fullName evidence="4">DUF2768 domain-containing protein</fullName>
    </recommendedName>
</protein>
<organism evidence="2 3">
    <name type="scientific">Bacillus benzoevorans</name>
    <dbReference type="NCBI Taxonomy" id="1456"/>
    <lineage>
        <taxon>Bacteria</taxon>
        <taxon>Bacillati</taxon>
        <taxon>Bacillota</taxon>
        <taxon>Bacilli</taxon>
        <taxon>Bacillales</taxon>
        <taxon>Bacillaceae</taxon>
        <taxon>Bacillus</taxon>
    </lineage>
</organism>
<comment type="caution">
    <text evidence="2">The sequence shown here is derived from an EMBL/GenBank/DDBJ whole genome shotgun (WGS) entry which is preliminary data.</text>
</comment>
<accession>A0A7X0HPU1</accession>
<evidence type="ECO:0000256" key="1">
    <source>
        <dbReference type="SAM" id="Phobius"/>
    </source>
</evidence>
<dbReference type="InterPro" id="IPR020076">
    <property type="entry name" value="DUF2768"/>
</dbReference>
<feature type="transmembrane region" description="Helical" evidence="1">
    <location>
        <begin position="62"/>
        <end position="85"/>
    </location>
</feature>
<name>A0A7X0HPU1_9BACI</name>
<keyword evidence="3" id="KW-1185">Reference proteome</keyword>
<evidence type="ECO:0008006" key="4">
    <source>
        <dbReference type="Google" id="ProtNLM"/>
    </source>
</evidence>
<keyword evidence="1" id="KW-1133">Transmembrane helix</keyword>
<proteinExistence type="predicted"/>
<dbReference type="RefSeq" id="WP_425488698.1">
    <property type="nucleotide sequence ID" value="NZ_JACHGK010000003.1"/>
</dbReference>
<sequence length="90" mass="10080">MKNAGRRMEKFYDIILASKGEDEMSPALMKMWVSLSGMGFMVISVVLIYLSRYKFKNGVLKTITAIIAYILLLLAGLIIFFIVLAGPTNE</sequence>
<dbReference type="EMBL" id="JACHGK010000003">
    <property type="protein sequence ID" value="MBB6444709.1"/>
    <property type="molecule type" value="Genomic_DNA"/>
</dbReference>
<dbReference type="Proteomes" id="UP000531594">
    <property type="component" value="Unassembled WGS sequence"/>
</dbReference>
<dbReference type="Pfam" id="PF10966">
    <property type="entry name" value="DUF2768"/>
    <property type="match status" value="1"/>
</dbReference>
<feature type="transmembrane region" description="Helical" evidence="1">
    <location>
        <begin position="31"/>
        <end position="50"/>
    </location>
</feature>
<keyword evidence="1" id="KW-0472">Membrane</keyword>
<reference evidence="2 3" key="1">
    <citation type="submission" date="2020-08" db="EMBL/GenBank/DDBJ databases">
        <title>Genomic Encyclopedia of Type Strains, Phase IV (KMG-IV): sequencing the most valuable type-strain genomes for metagenomic binning, comparative biology and taxonomic classification.</title>
        <authorList>
            <person name="Goeker M."/>
        </authorList>
    </citation>
    <scope>NUCLEOTIDE SEQUENCE [LARGE SCALE GENOMIC DNA]</scope>
    <source>
        <strain evidence="2 3">DSM 5391</strain>
    </source>
</reference>